<evidence type="ECO:0000313" key="6">
    <source>
        <dbReference type="Proteomes" id="UP000613113"/>
    </source>
</evidence>
<evidence type="ECO:0000313" key="5">
    <source>
        <dbReference type="EMBL" id="MBC3886197.1"/>
    </source>
</evidence>
<dbReference type="PANTHER" id="PTHR46663:SF4">
    <property type="entry name" value="DIGUANYLATE CYCLASE DGCT-RELATED"/>
    <property type="match status" value="1"/>
</dbReference>
<protein>
    <submittedName>
        <fullName evidence="5">Diguanylate cyclase</fullName>
    </submittedName>
</protein>
<dbReference type="PROSITE" id="PS50885">
    <property type="entry name" value="HAMP"/>
    <property type="match status" value="1"/>
</dbReference>
<sequence>MRELIRNSIVFRSASAVLGVSFFIGILFSVASYIYFVDEEQDQTVNTVYDLLASLENTASIACYINDQNLANEVVNGLGRNADISQVSINVKGTILAELVKPTPPHHPSIATLFRKNINHIDRDISSPFNSSEKVCTVHMQINQDAVFEHSTSKARFVVALLLFQTVLIALALVYIMYRMVTNPIKSISDRLHTLLPQNGELLQHPHRHTGDELGQLVNDVNNIISDLVSSLDEERHLRVQHALGEKKFQAIFDNAETGIFQMNEHGELISYNQALARMLDLPTGQTIASHALLERISGQELRLHLMIHSAISEAQILSEDFYIELGQNKKKWLNIVLHAAENGVLQGLINDVTERKQQEEKAHQLAVTDHLTGLNNRLGLDREMARLAKENANGTGCPFFLLLIDLDKFKTVNDTYGHSAGDIVLVHFAKILLRTLRKTDFIARLGGDEFVLLLRGLDDLSKAEEIARKIISQASRRIDISPDTQVQIGTSIGISYTPATAFSPEDLLAQADAAMYEVKQHGRNAYQVAPYFPDDPAR</sequence>
<dbReference type="SUPFAM" id="SSF55073">
    <property type="entry name" value="Nucleotide cyclase"/>
    <property type="match status" value="1"/>
</dbReference>
<evidence type="ECO:0000259" key="3">
    <source>
        <dbReference type="PROSITE" id="PS50885"/>
    </source>
</evidence>
<dbReference type="CDD" id="cd01949">
    <property type="entry name" value="GGDEF"/>
    <property type="match status" value="1"/>
</dbReference>
<dbReference type="SMART" id="SM00267">
    <property type="entry name" value="GGDEF"/>
    <property type="match status" value="1"/>
</dbReference>
<keyword evidence="1" id="KW-1133">Transmembrane helix</keyword>
<feature type="domain" description="HAMP" evidence="3">
    <location>
        <begin position="179"/>
        <end position="233"/>
    </location>
</feature>
<comment type="caution">
    <text evidence="5">The sequence shown here is derived from an EMBL/GenBank/DDBJ whole genome shotgun (WGS) entry which is preliminary data.</text>
</comment>
<dbReference type="InterPro" id="IPR000160">
    <property type="entry name" value="GGDEF_dom"/>
</dbReference>
<dbReference type="InterPro" id="IPR003660">
    <property type="entry name" value="HAMP_dom"/>
</dbReference>
<dbReference type="PROSITE" id="PS50112">
    <property type="entry name" value="PAS"/>
    <property type="match status" value="1"/>
</dbReference>
<dbReference type="EMBL" id="JACOGC010000005">
    <property type="protein sequence ID" value="MBC3886197.1"/>
    <property type="molecule type" value="Genomic_DNA"/>
</dbReference>
<gene>
    <name evidence="5" type="ORF">H8K27_13740</name>
</gene>
<feature type="transmembrane region" description="Helical" evidence="1">
    <location>
        <begin position="157"/>
        <end position="178"/>
    </location>
</feature>
<dbReference type="InterPro" id="IPR035965">
    <property type="entry name" value="PAS-like_dom_sf"/>
</dbReference>
<dbReference type="InterPro" id="IPR052163">
    <property type="entry name" value="DGC-Regulatory_Protein"/>
</dbReference>
<dbReference type="NCBIfam" id="TIGR00254">
    <property type="entry name" value="GGDEF"/>
    <property type="match status" value="1"/>
</dbReference>
<evidence type="ECO:0000259" key="4">
    <source>
        <dbReference type="PROSITE" id="PS50887"/>
    </source>
</evidence>
<dbReference type="InterPro" id="IPR000014">
    <property type="entry name" value="PAS"/>
</dbReference>
<proteinExistence type="predicted"/>
<dbReference type="Gene3D" id="6.10.340.10">
    <property type="match status" value="1"/>
</dbReference>
<feature type="domain" description="PAS" evidence="2">
    <location>
        <begin position="245"/>
        <end position="297"/>
    </location>
</feature>
<dbReference type="Proteomes" id="UP000613113">
    <property type="component" value="Unassembled WGS sequence"/>
</dbReference>
<evidence type="ECO:0000256" key="1">
    <source>
        <dbReference type="SAM" id="Phobius"/>
    </source>
</evidence>
<dbReference type="InterPro" id="IPR029787">
    <property type="entry name" value="Nucleotide_cyclase"/>
</dbReference>
<dbReference type="PANTHER" id="PTHR46663">
    <property type="entry name" value="DIGUANYLATE CYCLASE DGCT-RELATED"/>
    <property type="match status" value="1"/>
</dbReference>
<keyword evidence="6" id="KW-1185">Reference proteome</keyword>
<dbReference type="PROSITE" id="PS50887">
    <property type="entry name" value="GGDEF"/>
    <property type="match status" value="1"/>
</dbReference>
<keyword evidence="1" id="KW-0812">Transmembrane</keyword>
<reference evidence="5 6" key="1">
    <citation type="submission" date="2020-08" db="EMBL/GenBank/DDBJ databases">
        <title>Novel species isolated from subtropical streams in China.</title>
        <authorList>
            <person name="Lu H."/>
        </authorList>
    </citation>
    <scope>NUCLEOTIDE SEQUENCE [LARGE SCALE GENOMIC DNA]</scope>
    <source>
        <strain evidence="5 6">FT31W</strain>
    </source>
</reference>
<organism evidence="5 6">
    <name type="scientific">Undibacterium griseum</name>
    <dbReference type="NCBI Taxonomy" id="2762295"/>
    <lineage>
        <taxon>Bacteria</taxon>
        <taxon>Pseudomonadati</taxon>
        <taxon>Pseudomonadota</taxon>
        <taxon>Betaproteobacteria</taxon>
        <taxon>Burkholderiales</taxon>
        <taxon>Oxalobacteraceae</taxon>
        <taxon>Undibacterium</taxon>
    </lineage>
</organism>
<feature type="domain" description="GGDEF" evidence="4">
    <location>
        <begin position="398"/>
        <end position="532"/>
    </location>
</feature>
<dbReference type="Pfam" id="PF00990">
    <property type="entry name" value="GGDEF"/>
    <property type="match status" value="1"/>
</dbReference>
<feature type="transmembrane region" description="Helical" evidence="1">
    <location>
        <begin position="9"/>
        <end position="36"/>
    </location>
</feature>
<name>A0ABR6YQM3_9BURK</name>
<evidence type="ECO:0000259" key="2">
    <source>
        <dbReference type="PROSITE" id="PS50112"/>
    </source>
</evidence>
<keyword evidence="1" id="KW-0472">Membrane</keyword>
<dbReference type="Pfam" id="PF13188">
    <property type="entry name" value="PAS_8"/>
    <property type="match status" value="1"/>
</dbReference>
<accession>A0ABR6YQM3</accession>
<dbReference type="Gene3D" id="3.30.450.20">
    <property type="entry name" value="PAS domain"/>
    <property type="match status" value="1"/>
</dbReference>
<dbReference type="InterPro" id="IPR043128">
    <property type="entry name" value="Rev_trsase/Diguanyl_cyclase"/>
</dbReference>
<dbReference type="Gene3D" id="3.30.70.270">
    <property type="match status" value="1"/>
</dbReference>
<dbReference type="SUPFAM" id="SSF55785">
    <property type="entry name" value="PYP-like sensor domain (PAS domain)"/>
    <property type="match status" value="1"/>
</dbReference>
<dbReference type="RefSeq" id="WP_186863736.1">
    <property type="nucleotide sequence ID" value="NZ_JACOGC010000005.1"/>
</dbReference>